<gene>
    <name evidence="11" type="ORF">MGAL_10B050427</name>
</gene>
<dbReference type="GO" id="GO:0005634">
    <property type="term" value="C:nucleus"/>
    <property type="evidence" value="ECO:0007669"/>
    <property type="project" value="TreeGrafter"/>
</dbReference>
<keyword evidence="3" id="KW-0862">Zinc</keyword>
<comment type="caution">
    <text evidence="11">The sequence shown here is derived from an EMBL/GenBank/DDBJ whole genome shotgun (WGS) entry which is preliminary data.</text>
</comment>
<evidence type="ECO:0000256" key="9">
    <source>
        <dbReference type="SAM" id="MobiDB-lite"/>
    </source>
</evidence>
<name>A0A8B6FMA9_MYTGA</name>
<evidence type="ECO:0000256" key="1">
    <source>
        <dbReference type="ARBA" id="ARBA00022723"/>
    </source>
</evidence>
<evidence type="ECO:0000256" key="5">
    <source>
        <dbReference type="ARBA" id="ARBA00023125"/>
    </source>
</evidence>
<evidence type="ECO:0000313" key="11">
    <source>
        <dbReference type="EMBL" id="VDI51882.1"/>
    </source>
</evidence>
<dbReference type="PROSITE" id="PS50865">
    <property type="entry name" value="ZF_MYND_2"/>
    <property type="match status" value="2"/>
</dbReference>
<dbReference type="Gene3D" id="6.10.140.2220">
    <property type="match status" value="2"/>
</dbReference>
<dbReference type="GO" id="GO:0008270">
    <property type="term" value="F:zinc ion binding"/>
    <property type="evidence" value="ECO:0007669"/>
    <property type="project" value="UniProtKB-KW"/>
</dbReference>
<proteinExistence type="predicted"/>
<evidence type="ECO:0000256" key="7">
    <source>
        <dbReference type="ARBA" id="ARBA00023242"/>
    </source>
</evidence>
<accession>A0A8B6FMA9</accession>
<dbReference type="PANTHER" id="PTHR10237:SF1">
    <property type="entry name" value="DEFORMED EPIDERMAL AUTOREGULATORY FACTOR 1 HOMOLOG"/>
    <property type="match status" value="1"/>
</dbReference>
<keyword evidence="4" id="KW-0805">Transcription regulation</keyword>
<dbReference type="SUPFAM" id="SSF144232">
    <property type="entry name" value="HIT/MYND zinc finger-like"/>
    <property type="match status" value="2"/>
</dbReference>
<dbReference type="InterPro" id="IPR002893">
    <property type="entry name" value="Znf_MYND"/>
</dbReference>
<dbReference type="PANTHER" id="PTHR10237">
    <property type="entry name" value="DEFORMED EPIDERMAL AUTOREGULATORY FACTOR 1 HOMOLOG SUPPRESSIN"/>
    <property type="match status" value="1"/>
</dbReference>
<evidence type="ECO:0000256" key="3">
    <source>
        <dbReference type="ARBA" id="ARBA00022833"/>
    </source>
</evidence>
<evidence type="ECO:0000259" key="10">
    <source>
        <dbReference type="PROSITE" id="PS50865"/>
    </source>
</evidence>
<reference evidence="11" key="1">
    <citation type="submission" date="2018-11" db="EMBL/GenBank/DDBJ databases">
        <authorList>
            <person name="Alioto T."/>
            <person name="Alioto T."/>
        </authorList>
    </citation>
    <scope>NUCLEOTIDE SEQUENCE</scope>
</reference>
<protein>
    <recommendedName>
        <fullName evidence="10">MYND-type domain-containing protein</fullName>
    </recommendedName>
</protein>
<evidence type="ECO:0000256" key="8">
    <source>
        <dbReference type="PROSITE-ProRule" id="PRU00134"/>
    </source>
</evidence>
<dbReference type="OrthoDB" id="6132092at2759"/>
<dbReference type="PROSITE" id="PS01360">
    <property type="entry name" value="ZF_MYND_1"/>
    <property type="match status" value="2"/>
</dbReference>
<sequence>MVRKRNRKQLQWQKPAHNKSSSQNRNNVRKENQQVHQESEPQDYCRRDLFRENIYEGKDHNKSVFEKARVKVSAVFPGCKIITCFSNITFEILHLIPRYPHVLPELVLLRTVEDDSILLGRIHRISEVNKKVYVRDINDEELCLELLCLSGITRPGRFVALKNPTLTVFQDGEFGFRTNETGSVHYIDVDGDYFISSFTFAFTYFPKLHVPVSVIACQSNRQTLTIMSKHTVNLFMQMECARCQRSGIALKRCTGCYMVSYCSKICQRAGWVEHKFKCNKTNIQTTSSERETYNNSTENVSNEQSNTSMDDESIEIGGNESHTKAKEQIMKPQSQNQKSQSTIKTAIKSETENDQTTCSVCEESTDKKCSRCKKVFYCSKACQKNDWKNHKSTCLNREGNSEYHSSFSTGFSTFNPFSSFPQQDNLSMTAITTDEKYQGAIKLAQTRFPHQKILYLLEEVQTENIFFRPQTHDVLVAFIPRYHHYRQRHCIYIQDKNGEETYVAFYLDYDNPFPFFRWSGIRPGRFITIDNPFIHYFMDGSVGLRIEEPSTISIIVV</sequence>
<feature type="region of interest" description="Disordered" evidence="9">
    <location>
        <begin position="1"/>
        <end position="41"/>
    </location>
</feature>
<feature type="compositionally biased region" description="Polar residues" evidence="9">
    <location>
        <begin position="331"/>
        <end position="343"/>
    </location>
</feature>
<keyword evidence="12" id="KW-1185">Reference proteome</keyword>
<evidence type="ECO:0000313" key="12">
    <source>
        <dbReference type="Proteomes" id="UP000596742"/>
    </source>
</evidence>
<feature type="domain" description="MYND-type" evidence="10">
    <location>
        <begin position="358"/>
        <end position="394"/>
    </location>
</feature>
<dbReference type="GO" id="GO:0000981">
    <property type="term" value="F:DNA-binding transcription factor activity, RNA polymerase II-specific"/>
    <property type="evidence" value="ECO:0007669"/>
    <property type="project" value="TreeGrafter"/>
</dbReference>
<keyword evidence="1" id="KW-0479">Metal-binding</keyword>
<keyword evidence="6" id="KW-0804">Transcription</keyword>
<dbReference type="Pfam" id="PF01753">
    <property type="entry name" value="zf-MYND"/>
    <property type="match status" value="2"/>
</dbReference>
<feature type="compositionally biased region" description="Basic and acidic residues" evidence="9">
    <location>
        <begin position="28"/>
        <end position="41"/>
    </location>
</feature>
<evidence type="ECO:0000256" key="2">
    <source>
        <dbReference type="ARBA" id="ARBA00022771"/>
    </source>
</evidence>
<dbReference type="InterPro" id="IPR024119">
    <property type="entry name" value="TF_DEAF-1"/>
</dbReference>
<dbReference type="EMBL" id="UYJE01007117">
    <property type="protein sequence ID" value="VDI51882.1"/>
    <property type="molecule type" value="Genomic_DNA"/>
</dbReference>
<evidence type="ECO:0000256" key="6">
    <source>
        <dbReference type="ARBA" id="ARBA00023163"/>
    </source>
</evidence>
<feature type="region of interest" description="Disordered" evidence="9">
    <location>
        <begin position="289"/>
        <end position="343"/>
    </location>
</feature>
<feature type="domain" description="MYND-type" evidence="10">
    <location>
        <begin position="240"/>
        <end position="278"/>
    </location>
</feature>
<feature type="compositionally biased region" description="Polar residues" evidence="9">
    <location>
        <begin position="289"/>
        <end position="308"/>
    </location>
</feature>
<evidence type="ECO:0000256" key="4">
    <source>
        <dbReference type="ARBA" id="ARBA00023015"/>
    </source>
</evidence>
<dbReference type="Proteomes" id="UP000596742">
    <property type="component" value="Unassembled WGS sequence"/>
</dbReference>
<keyword evidence="2 8" id="KW-0863">Zinc-finger</keyword>
<keyword evidence="5" id="KW-0238">DNA-binding</keyword>
<dbReference type="GO" id="GO:0003677">
    <property type="term" value="F:DNA binding"/>
    <property type="evidence" value="ECO:0007669"/>
    <property type="project" value="UniProtKB-KW"/>
</dbReference>
<dbReference type="AlphaFoldDB" id="A0A8B6FMA9"/>
<organism evidence="11 12">
    <name type="scientific">Mytilus galloprovincialis</name>
    <name type="common">Mediterranean mussel</name>
    <dbReference type="NCBI Taxonomy" id="29158"/>
    <lineage>
        <taxon>Eukaryota</taxon>
        <taxon>Metazoa</taxon>
        <taxon>Spiralia</taxon>
        <taxon>Lophotrochozoa</taxon>
        <taxon>Mollusca</taxon>
        <taxon>Bivalvia</taxon>
        <taxon>Autobranchia</taxon>
        <taxon>Pteriomorphia</taxon>
        <taxon>Mytilida</taxon>
        <taxon>Mytiloidea</taxon>
        <taxon>Mytilidae</taxon>
        <taxon>Mytilinae</taxon>
        <taxon>Mytilus</taxon>
    </lineage>
</organism>
<keyword evidence="7" id="KW-0539">Nucleus</keyword>